<dbReference type="PROSITE" id="PS50109">
    <property type="entry name" value="HIS_KIN"/>
    <property type="match status" value="1"/>
</dbReference>
<evidence type="ECO:0000256" key="2">
    <source>
        <dbReference type="ARBA" id="ARBA00012438"/>
    </source>
</evidence>
<dbReference type="InterPro" id="IPR004358">
    <property type="entry name" value="Sig_transdc_His_kin-like_C"/>
</dbReference>
<evidence type="ECO:0000256" key="3">
    <source>
        <dbReference type="ARBA" id="ARBA00022553"/>
    </source>
</evidence>
<dbReference type="Pfam" id="PF07494">
    <property type="entry name" value="Reg_prop"/>
    <property type="match status" value="2"/>
</dbReference>
<dbReference type="SMART" id="SM00387">
    <property type="entry name" value="HATPase_c"/>
    <property type="match status" value="1"/>
</dbReference>
<keyword evidence="3 4" id="KW-0597">Phosphoprotein</keyword>
<comment type="catalytic activity">
    <reaction evidence="1">
        <text>ATP + protein L-histidine = ADP + protein N-phospho-L-histidine.</text>
        <dbReference type="EC" id="2.7.13.3"/>
    </reaction>
</comment>
<name>A0ABY9XTY1_9FLAO</name>
<evidence type="ECO:0000259" key="6">
    <source>
        <dbReference type="PROSITE" id="PS50109"/>
    </source>
</evidence>
<dbReference type="PRINTS" id="PR00344">
    <property type="entry name" value="BCTRLSENSOR"/>
</dbReference>
<evidence type="ECO:0000259" key="7">
    <source>
        <dbReference type="PROSITE" id="PS50110"/>
    </source>
</evidence>
<dbReference type="SUPFAM" id="SSF52172">
    <property type="entry name" value="CheY-like"/>
    <property type="match status" value="1"/>
</dbReference>
<evidence type="ECO:0000256" key="5">
    <source>
        <dbReference type="SAM" id="Phobius"/>
    </source>
</evidence>
<dbReference type="InterPro" id="IPR036890">
    <property type="entry name" value="HATPase_C_sf"/>
</dbReference>
<dbReference type="Gene3D" id="2.60.40.10">
    <property type="entry name" value="Immunoglobulins"/>
    <property type="match status" value="1"/>
</dbReference>
<dbReference type="SMART" id="SM00448">
    <property type="entry name" value="REC"/>
    <property type="match status" value="1"/>
</dbReference>
<accession>A0ABY9XTY1</accession>
<reference evidence="8 9" key="1">
    <citation type="submission" date="2023-09" db="EMBL/GenBank/DDBJ databases">
        <title>Thalassobella suaedae gen. nov., sp. nov., a marine bacterium of the family Flavobacteriaceae isolated from a halophyte Suaeda japonica.</title>
        <authorList>
            <person name="Lee S.Y."/>
            <person name="Hwang C.Y."/>
        </authorList>
    </citation>
    <scope>NUCLEOTIDE SEQUENCE [LARGE SCALE GENOMIC DNA]</scope>
    <source>
        <strain evidence="8 9">HL-DH14</strain>
    </source>
</reference>
<dbReference type="SMART" id="SM00388">
    <property type="entry name" value="HisKA"/>
    <property type="match status" value="1"/>
</dbReference>
<dbReference type="PROSITE" id="PS50110">
    <property type="entry name" value="RESPONSE_REGULATORY"/>
    <property type="match status" value="1"/>
</dbReference>
<dbReference type="CDD" id="cd17574">
    <property type="entry name" value="REC_OmpR"/>
    <property type="match status" value="1"/>
</dbReference>
<dbReference type="InterPro" id="IPR003661">
    <property type="entry name" value="HisK_dim/P_dom"/>
</dbReference>
<feature type="domain" description="Response regulatory" evidence="7">
    <location>
        <begin position="696"/>
        <end position="810"/>
    </location>
</feature>
<dbReference type="Proteomes" id="UP001302806">
    <property type="component" value="Chromosome"/>
</dbReference>
<dbReference type="Gene3D" id="3.30.565.10">
    <property type="entry name" value="Histidine kinase-like ATPase, C-terminal domain"/>
    <property type="match status" value="1"/>
</dbReference>
<dbReference type="EMBL" id="CP134537">
    <property type="protein sequence ID" value="WNH09400.1"/>
    <property type="molecule type" value="Genomic_DNA"/>
</dbReference>
<evidence type="ECO:0000256" key="1">
    <source>
        <dbReference type="ARBA" id="ARBA00000085"/>
    </source>
</evidence>
<keyword evidence="5" id="KW-1133">Transmembrane helix</keyword>
<dbReference type="InterPro" id="IPR015943">
    <property type="entry name" value="WD40/YVTN_repeat-like_dom_sf"/>
</dbReference>
<dbReference type="Gene3D" id="3.40.50.2300">
    <property type="match status" value="1"/>
</dbReference>
<dbReference type="InterPro" id="IPR001789">
    <property type="entry name" value="Sig_transdc_resp-reg_receiver"/>
</dbReference>
<dbReference type="PANTHER" id="PTHR43547">
    <property type="entry name" value="TWO-COMPONENT HISTIDINE KINASE"/>
    <property type="match status" value="1"/>
</dbReference>
<dbReference type="SUPFAM" id="SSF55874">
    <property type="entry name" value="ATPase domain of HSP90 chaperone/DNA topoisomerase II/histidine kinase"/>
    <property type="match status" value="1"/>
</dbReference>
<organism evidence="8 9">
    <name type="scientific">Thalassobellus suaedae</name>
    <dbReference type="NCBI Taxonomy" id="3074124"/>
    <lineage>
        <taxon>Bacteria</taxon>
        <taxon>Pseudomonadati</taxon>
        <taxon>Bacteroidota</taxon>
        <taxon>Flavobacteriia</taxon>
        <taxon>Flavobacteriales</taxon>
        <taxon>Flavobacteriaceae</taxon>
        <taxon>Thalassobellus</taxon>
    </lineage>
</organism>
<keyword evidence="5" id="KW-0812">Transmembrane</keyword>
<dbReference type="CDD" id="cd00082">
    <property type="entry name" value="HisKA"/>
    <property type="match status" value="1"/>
</dbReference>
<dbReference type="Pfam" id="PF00072">
    <property type="entry name" value="Response_reg"/>
    <property type="match status" value="1"/>
</dbReference>
<proteinExistence type="predicted"/>
<gene>
    <name evidence="8" type="ORF">RHP51_01265</name>
</gene>
<feature type="modified residue" description="4-aspartylphosphate" evidence="4">
    <location>
        <position position="744"/>
    </location>
</feature>
<dbReference type="Pfam" id="PF07495">
    <property type="entry name" value="Y_Y_Y"/>
    <property type="match status" value="1"/>
</dbReference>
<dbReference type="InterPro" id="IPR011110">
    <property type="entry name" value="Reg_prop"/>
</dbReference>
<dbReference type="SUPFAM" id="SSF47384">
    <property type="entry name" value="Homodimeric domain of signal transducing histidine kinase"/>
    <property type="match status" value="1"/>
</dbReference>
<dbReference type="InterPro" id="IPR003594">
    <property type="entry name" value="HATPase_dom"/>
</dbReference>
<keyword evidence="5" id="KW-0472">Membrane</keyword>
<dbReference type="Gene3D" id="2.130.10.10">
    <property type="entry name" value="YVTN repeat-like/Quinoprotein amine dehydrogenase"/>
    <property type="match status" value="2"/>
</dbReference>
<dbReference type="InterPro" id="IPR011006">
    <property type="entry name" value="CheY-like_superfamily"/>
</dbReference>
<sequence length="810" mass="92294">MQDNQSNIWIGTRGDGLYKLIPQDTPFTYKVINFKMDKSNPYSLSSDDIYSIFQDKSNRIWIGTFDGGVNLIDSNEHGEIRFINYKNEWKSYPIDDFNKVRCIKQTSEGLLCVGTTKGLLVFNPNNVFSAPSAVKKYEVGFDDTHTGLNGNDIIDICITRKKEIFIATTSGGINKVVKKDAQGFPVTFKSFTKTNGLPSNNILSMLEDVDGKIWIATDYTLSRFNPDQEFFEIFHEVKGFISNYNFSEATRLQLNSGELLFGYSEGILHFFSDQIKTNNFVPYLAISNLQLFNKTLSIGKGSPLNVSIDNCEKLVLSHDQNFFTIEFAALDYKNPANINYAYKLEGFDKNWNYSQTHGTATYTNVPKGNYVFKVKSTSSQGIWIDNERQLPITINPSMWNTNLAYAIYVLVIIAIILLINYIIITIYRLKTNVKLEKEISNMKQKFFIDISHELRTPITLISSPIEYLINDNRTPEAIKKQLSYIAHSSNRLQRLVNQILDFRKIQDTGIKVSEINVPEFVKNIFNDFIEVAKEQEINFTFQNDAEDAKIWADRNALEKIIMNFLSNAFKYTPKGKSITVQITKNKKQVGIHFIDEGIGIAKENQSKLFTRFVSFSSKSNNPSTGIGLSMVKELAEKHHAKLYFESEPDKGSSFSIYFKLGKEHFSDTVDFIKEEEKSESESNIAISSKGNKEKLRILVVEDDPEIRSFIISILEDKYDVIEAEDGKIGYELTIKENPDFIVSDIMMPKLSGVDLLKKIRNNVEISHIPVILLTARANIESKLEGLSYGADDYITKPFSVSYFILELKTC</sequence>
<evidence type="ECO:0000256" key="4">
    <source>
        <dbReference type="PROSITE-ProRule" id="PRU00169"/>
    </source>
</evidence>
<dbReference type="SUPFAM" id="SSF63829">
    <property type="entry name" value="Calcium-dependent phosphotriesterase"/>
    <property type="match status" value="1"/>
</dbReference>
<dbReference type="RefSeq" id="WP_415865871.1">
    <property type="nucleotide sequence ID" value="NZ_CP134537.1"/>
</dbReference>
<dbReference type="InterPro" id="IPR005467">
    <property type="entry name" value="His_kinase_dom"/>
</dbReference>
<dbReference type="PANTHER" id="PTHR43547:SF2">
    <property type="entry name" value="HYBRID SIGNAL TRANSDUCTION HISTIDINE KINASE C"/>
    <property type="match status" value="1"/>
</dbReference>
<feature type="transmembrane region" description="Helical" evidence="5">
    <location>
        <begin position="405"/>
        <end position="427"/>
    </location>
</feature>
<evidence type="ECO:0000313" key="9">
    <source>
        <dbReference type="Proteomes" id="UP001302806"/>
    </source>
</evidence>
<dbReference type="EC" id="2.7.13.3" evidence="2"/>
<feature type="domain" description="Histidine kinase" evidence="6">
    <location>
        <begin position="449"/>
        <end position="662"/>
    </location>
</feature>
<dbReference type="InterPro" id="IPR011123">
    <property type="entry name" value="Y_Y_Y"/>
</dbReference>
<evidence type="ECO:0000313" key="8">
    <source>
        <dbReference type="EMBL" id="WNH09400.1"/>
    </source>
</evidence>
<dbReference type="InterPro" id="IPR036097">
    <property type="entry name" value="HisK_dim/P_sf"/>
</dbReference>
<dbReference type="Pfam" id="PF02518">
    <property type="entry name" value="HATPase_c"/>
    <property type="match status" value="1"/>
</dbReference>
<protein>
    <recommendedName>
        <fullName evidence="2">histidine kinase</fullName>
        <ecNumber evidence="2">2.7.13.3</ecNumber>
    </recommendedName>
</protein>
<dbReference type="InterPro" id="IPR013783">
    <property type="entry name" value="Ig-like_fold"/>
</dbReference>
<dbReference type="Gene3D" id="1.10.287.130">
    <property type="match status" value="1"/>
</dbReference>
<dbReference type="Pfam" id="PF00512">
    <property type="entry name" value="HisKA"/>
    <property type="match status" value="1"/>
</dbReference>